<dbReference type="NCBIfam" id="NF040521">
    <property type="entry name" value="C45_proenzyme"/>
    <property type="match status" value="1"/>
</dbReference>
<dbReference type="EMBL" id="JARGDH010000001">
    <property type="protein sequence ID" value="KAL0280401.1"/>
    <property type="molecule type" value="Genomic_DNA"/>
</dbReference>
<dbReference type="InterPro" id="IPR005079">
    <property type="entry name" value="Peptidase_C45_hydrolase"/>
</dbReference>
<dbReference type="Pfam" id="PF03417">
    <property type="entry name" value="AAT"/>
    <property type="match status" value="1"/>
</dbReference>
<feature type="domain" description="Peptidase C45 hydrolase" evidence="1">
    <location>
        <begin position="129"/>
        <end position="370"/>
    </location>
</feature>
<sequence length="386" mass="42816">MPSVNVFDGRSSIPIIYVKGTHYQVGYEVGRTFASLIQSYVEKHSDLNKCLLPWYKKVEGKAVYDETLAAMKKSYPQYVAELEGTADGAKVDFHKLFLLHVDDILPGAIGQQATDVGQGCSSVMCKLPGKELLGHNEDALNETLGHFYFVSAHIISDEPQGKWGTKEERFTSLCYAGNLPGFTMSYNHHGLVYSVNIIGVKHPRSGKTPRTFLTRALLAAENIKQAEQIIRDSGVGIGNGVSINMVFVNGNQTSFYNAEAGPVSDGVDESAVDIVPVKGGDFLYHCNRYLRLDVEENQLRLMESSVHRHKSMDSLPVPKCEKGILCILGDESDTSFPLFRSGKTEFVATIATGIFNFTDMTWSIYTRNPKETEPIMVLPMDIKKQR</sequence>
<name>A0AAW2IDQ8_9NEOP</name>
<evidence type="ECO:0000259" key="1">
    <source>
        <dbReference type="Pfam" id="PF03417"/>
    </source>
</evidence>
<accession>A0AAW2IDQ8</accession>
<dbReference type="InterPro" id="IPR047794">
    <property type="entry name" value="C45_proenzyme-like"/>
</dbReference>
<dbReference type="PANTHER" id="PTHR34180">
    <property type="entry name" value="PEPTIDASE C45"/>
    <property type="match status" value="1"/>
</dbReference>
<organism evidence="2">
    <name type="scientific">Menopon gallinae</name>
    <name type="common">poultry shaft louse</name>
    <dbReference type="NCBI Taxonomy" id="328185"/>
    <lineage>
        <taxon>Eukaryota</taxon>
        <taxon>Metazoa</taxon>
        <taxon>Ecdysozoa</taxon>
        <taxon>Arthropoda</taxon>
        <taxon>Hexapoda</taxon>
        <taxon>Insecta</taxon>
        <taxon>Pterygota</taxon>
        <taxon>Neoptera</taxon>
        <taxon>Paraneoptera</taxon>
        <taxon>Psocodea</taxon>
        <taxon>Troctomorpha</taxon>
        <taxon>Phthiraptera</taxon>
        <taxon>Amblycera</taxon>
        <taxon>Menoponidae</taxon>
        <taxon>Menopon</taxon>
    </lineage>
</organism>
<comment type="caution">
    <text evidence="2">The sequence shown here is derived from an EMBL/GenBank/DDBJ whole genome shotgun (WGS) entry which is preliminary data.</text>
</comment>
<dbReference type="Gene3D" id="3.60.60.10">
    <property type="entry name" value="Penicillin V Acylase, Chain A"/>
    <property type="match status" value="1"/>
</dbReference>
<dbReference type="PANTHER" id="PTHR34180:SF1">
    <property type="entry name" value="BETA-ALANYL-DOPAMINE_CARCININE HYDROLASE"/>
    <property type="match status" value="1"/>
</dbReference>
<evidence type="ECO:0000313" key="2">
    <source>
        <dbReference type="EMBL" id="KAL0280400.1"/>
    </source>
</evidence>
<protein>
    <recommendedName>
        <fullName evidence="1">Peptidase C45 hydrolase domain-containing protein</fullName>
    </recommendedName>
</protein>
<gene>
    <name evidence="2" type="ORF">PYX00_001699</name>
</gene>
<reference evidence="2" key="1">
    <citation type="journal article" date="2024" name="Gigascience">
        <title>Chromosome-level genome of the poultry shaft louse Menopon gallinae provides insight into the host-switching and adaptive evolution of parasitic lice.</title>
        <authorList>
            <person name="Xu Y."/>
            <person name="Ma L."/>
            <person name="Liu S."/>
            <person name="Liang Y."/>
            <person name="Liu Q."/>
            <person name="He Z."/>
            <person name="Tian L."/>
            <person name="Duan Y."/>
            <person name="Cai W."/>
            <person name="Li H."/>
            <person name="Song F."/>
        </authorList>
    </citation>
    <scope>NUCLEOTIDE SEQUENCE</scope>
    <source>
        <strain evidence="2">Cailab_2023a</strain>
    </source>
</reference>
<proteinExistence type="predicted"/>
<dbReference type="EMBL" id="JARGDH010000001">
    <property type="protein sequence ID" value="KAL0280400.1"/>
    <property type="molecule type" value="Genomic_DNA"/>
</dbReference>
<dbReference type="AlphaFoldDB" id="A0AAW2IDQ8"/>
<dbReference type="InterPro" id="IPR047801">
    <property type="entry name" value="Peptidase_C45"/>
</dbReference>
<dbReference type="Gene3D" id="1.10.10.2120">
    <property type="match status" value="1"/>
</dbReference>